<feature type="transmembrane region" description="Helical" evidence="5">
    <location>
        <begin position="103"/>
        <end position="128"/>
    </location>
</feature>
<feature type="transmembrane region" description="Helical" evidence="5">
    <location>
        <begin position="232"/>
        <end position="252"/>
    </location>
</feature>
<dbReference type="AlphaFoldDB" id="W9Y8M7"/>
<feature type="transmembrane region" description="Helical" evidence="5">
    <location>
        <begin position="338"/>
        <end position="365"/>
    </location>
</feature>
<evidence type="ECO:0000256" key="5">
    <source>
        <dbReference type="SAM" id="Phobius"/>
    </source>
</evidence>
<evidence type="ECO:0000256" key="2">
    <source>
        <dbReference type="ARBA" id="ARBA00022692"/>
    </source>
</evidence>
<evidence type="ECO:0008006" key="8">
    <source>
        <dbReference type="Google" id="ProtNLM"/>
    </source>
</evidence>
<keyword evidence="2 5" id="KW-0812">Transmembrane</keyword>
<dbReference type="Gene3D" id="1.20.1250.20">
    <property type="entry name" value="MFS general substrate transporter like domains"/>
    <property type="match status" value="1"/>
</dbReference>
<feature type="transmembrane region" description="Helical" evidence="5">
    <location>
        <begin position="174"/>
        <end position="195"/>
    </location>
</feature>
<keyword evidence="7" id="KW-1185">Reference proteome</keyword>
<dbReference type="EMBL" id="AMWN01000005">
    <property type="protein sequence ID" value="EXJ85985.1"/>
    <property type="molecule type" value="Genomic_DNA"/>
</dbReference>
<dbReference type="GO" id="GO:0022857">
    <property type="term" value="F:transmembrane transporter activity"/>
    <property type="evidence" value="ECO:0007669"/>
    <property type="project" value="InterPro"/>
</dbReference>
<dbReference type="eggNOG" id="KOG3098">
    <property type="taxonomic scope" value="Eukaryota"/>
</dbReference>
<dbReference type="PANTHER" id="PTHR23294">
    <property type="entry name" value="ET TRANSLATION PRODUCT-RELATED"/>
    <property type="match status" value="1"/>
</dbReference>
<dbReference type="HOGENOM" id="CLU_030884_0_0_1"/>
<keyword evidence="4 5" id="KW-0472">Membrane</keyword>
<comment type="subcellular location">
    <subcellularLocation>
        <location evidence="1">Membrane</location>
        <topology evidence="1">Multi-pass membrane protein</topology>
    </subcellularLocation>
</comment>
<dbReference type="InterPro" id="IPR036259">
    <property type="entry name" value="MFS_trans_sf"/>
</dbReference>
<dbReference type="OrthoDB" id="196103at2759"/>
<evidence type="ECO:0000256" key="3">
    <source>
        <dbReference type="ARBA" id="ARBA00022989"/>
    </source>
</evidence>
<evidence type="ECO:0000313" key="6">
    <source>
        <dbReference type="EMBL" id="EXJ85985.1"/>
    </source>
</evidence>
<gene>
    <name evidence="6" type="ORF">A1O1_06354</name>
</gene>
<protein>
    <recommendedName>
        <fullName evidence="8">Major facilitator superfamily (MFS) profile domain-containing protein</fullName>
    </recommendedName>
</protein>
<evidence type="ECO:0000313" key="7">
    <source>
        <dbReference type="Proteomes" id="UP000019484"/>
    </source>
</evidence>
<dbReference type="PANTHER" id="PTHR23294:SF59">
    <property type="entry name" value="UNC93-LIKE PROTEIN C922.05C"/>
    <property type="match status" value="1"/>
</dbReference>
<sequence>MLRSLATLQTRPLVQNLIAGTVLFGTVGIYVAIANLGAGAGKPNSLTMNYITSSTLYGIFAISGFFAGSIINRFGPKYAVMLGASGYPLYVTGLLLFDEYDILVLPILGAVALGFSAGQLWAGVNYIAMAYADEHEKGRFYGFQAAMQAFGNLVAACLVLGINISNVSSGGVPLSVYLTFIGIMCGATALTWFLIKPEDVRRKDGTALAIYKHESLIKEVVSVCKLVFDWKAMALAPALFVTEFVLILQPGISAVYFDLRTRCLVAVISGVVSTIGAFSMGMLLDWPRLSRPTRARVGFCVLASIIVSIYSGEGGWLYNDLPQDEPEDNPAYDWTSSHFAGFFVLDVLFSTVGAMSPVYVAWLLASLTNDPRKSGQYAGLIRSVMAAGTAVAFGIAAGGTSDRHQWIVHTVLQFAALVPQAVVAFTQITETNYGKEELVIIPESIVPEIEARQPNKALGAGDGSFAEKVRELEPFV</sequence>
<reference evidence="6 7" key="1">
    <citation type="submission" date="2013-03" db="EMBL/GenBank/DDBJ databases">
        <title>The Genome Sequence of Capronia coronata CBS 617.96.</title>
        <authorList>
            <consortium name="The Broad Institute Genomics Platform"/>
            <person name="Cuomo C."/>
            <person name="de Hoog S."/>
            <person name="Gorbushina A."/>
            <person name="Walker B."/>
            <person name="Young S.K."/>
            <person name="Zeng Q."/>
            <person name="Gargeya S."/>
            <person name="Fitzgerald M."/>
            <person name="Haas B."/>
            <person name="Abouelleil A."/>
            <person name="Allen A.W."/>
            <person name="Alvarado L."/>
            <person name="Arachchi H.M."/>
            <person name="Berlin A.M."/>
            <person name="Chapman S.B."/>
            <person name="Gainer-Dewar J."/>
            <person name="Goldberg J."/>
            <person name="Griggs A."/>
            <person name="Gujja S."/>
            <person name="Hansen M."/>
            <person name="Howarth C."/>
            <person name="Imamovic A."/>
            <person name="Ireland A."/>
            <person name="Larimer J."/>
            <person name="McCowan C."/>
            <person name="Murphy C."/>
            <person name="Pearson M."/>
            <person name="Poon T.W."/>
            <person name="Priest M."/>
            <person name="Roberts A."/>
            <person name="Saif S."/>
            <person name="Shea T."/>
            <person name="Sisk P."/>
            <person name="Sykes S."/>
            <person name="Wortman J."/>
            <person name="Nusbaum C."/>
            <person name="Birren B."/>
        </authorList>
    </citation>
    <scope>NUCLEOTIDE SEQUENCE [LARGE SCALE GENOMIC DNA]</scope>
    <source>
        <strain evidence="6 7">CBS 617.96</strain>
    </source>
</reference>
<name>W9Y8M7_9EURO</name>
<feature type="transmembrane region" description="Helical" evidence="5">
    <location>
        <begin position="12"/>
        <end position="38"/>
    </location>
</feature>
<dbReference type="SUPFAM" id="SSF103473">
    <property type="entry name" value="MFS general substrate transporter"/>
    <property type="match status" value="1"/>
</dbReference>
<dbReference type="GO" id="GO:0016020">
    <property type="term" value="C:membrane"/>
    <property type="evidence" value="ECO:0007669"/>
    <property type="project" value="UniProtKB-SubCell"/>
</dbReference>
<comment type="caution">
    <text evidence="6">The sequence shown here is derived from an EMBL/GenBank/DDBJ whole genome shotgun (WGS) entry which is preliminary data.</text>
</comment>
<feature type="transmembrane region" description="Helical" evidence="5">
    <location>
        <begin position="377"/>
        <end position="400"/>
    </location>
</feature>
<keyword evidence="3 5" id="KW-1133">Transmembrane helix</keyword>
<feature type="transmembrane region" description="Helical" evidence="5">
    <location>
        <begin position="264"/>
        <end position="284"/>
    </location>
</feature>
<dbReference type="RefSeq" id="XP_007725423.1">
    <property type="nucleotide sequence ID" value="XM_007727233.1"/>
</dbReference>
<organism evidence="6 7">
    <name type="scientific">Capronia coronata CBS 617.96</name>
    <dbReference type="NCBI Taxonomy" id="1182541"/>
    <lineage>
        <taxon>Eukaryota</taxon>
        <taxon>Fungi</taxon>
        <taxon>Dikarya</taxon>
        <taxon>Ascomycota</taxon>
        <taxon>Pezizomycotina</taxon>
        <taxon>Eurotiomycetes</taxon>
        <taxon>Chaetothyriomycetidae</taxon>
        <taxon>Chaetothyriales</taxon>
        <taxon>Herpotrichiellaceae</taxon>
        <taxon>Capronia</taxon>
    </lineage>
</organism>
<feature type="transmembrane region" description="Helical" evidence="5">
    <location>
        <begin position="406"/>
        <end position="425"/>
    </location>
</feature>
<feature type="transmembrane region" description="Helical" evidence="5">
    <location>
        <begin position="140"/>
        <end position="162"/>
    </location>
</feature>
<dbReference type="Pfam" id="PF07690">
    <property type="entry name" value="MFS_1"/>
    <property type="match status" value="1"/>
</dbReference>
<evidence type="ECO:0000256" key="1">
    <source>
        <dbReference type="ARBA" id="ARBA00004141"/>
    </source>
</evidence>
<feature type="transmembrane region" description="Helical" evidence="5">
    <location>
        <begin position="78"/>
        <end position="97"/>
    </location>
</feature>
<dbReference type="InterPro" id="IPR011701">
    <property type="entry name" value="MFS"/>
</dbReference>
<accession>W9Y8M7</accession>
<feature type="transmembrane region" description="Helical" evidence="5">
    <location>
        <begin position="50"/>
        <end position="71"/>
    </location>
</feature>
<dbReference type="Proteomes" id="UP000019484">
    <property type="component" value="Unassembled WGS sequence"/>
</dbReference>
<evidence type="ECO:0000256" key="4">
    <source>
        <dbReference type="ARBA" id="ARBA00023136"/>
    </source>
</evidence>
<dbReference type="InterPro" id="IPR051617">
    <property type="entry name" value="UNC-93-like_regulator"/>
</dbReference>
<dbReference type="GeneID" id="19161222"/>
<feature type="transmembrane region" description="Helical" evidence="5">
    <location>
        <begin position="296"/>
        <end position="318"/>
    </location>
</feature>
<proteinExistence type="predicted"/>